<sequence>MTSIDAMDSKMNPTPKSGDVQASFSAQRSGRDVVAVGCALQVTVAAMALGSCLTSFGRSNIHPDAFAAMTLSGLVITAVTSAVLVMYRNEYMRKERVLERDENGPSSDGGALVTSSGLSLDRVRVDLDPLYTALCILQGIQLSLFFAGATSNVVVKAFLALR</sequence>
<comment type="caution">
    <text evidence="3">The sequence shown here is derived from an EMBL/GenBank/DDBJ whole genome shotgun (WGS) entry which is preliminary data.</text>
</comment>
<name>A0AAN6GQG3_9BASI</name>
<evidence type="ECO:0000256" key="1">
    <source>
        <dbReference type="SAM" id="MobiDB-lite"/>
    </source>
</evidence>
<evidence type="ECO:0000256" key="2">
    <source>
        <dbReference type="SAM" id="Phobius"/>
    </source>
</evidence>
<proteinExistence type="predicted"/>
<feature type="transmembrane region" description="Helical" evidence="2">
    <location>
        <begin position="33"/>
        <end position="53"/>
    </location>
</feature>
<accession>A0AAN6GQG3</accession>
<keyword evidence="2" id="KW-0812">Transmembrane</keyword>
<gene>
    <name evidence="3" type="ORF">OC846_004028</name>
</gene>
<keyword evidence="2" id="KW-1133">Transmembrane helix</keyword>
<organism evidence="3 4">
    <name type="scientific">Tilletia horrida</name>
    <dbReference type="NCBI Taxonomy" id="155126"/>
    <lineage>
        <taxon>Eukaryota</taxon>
        <taxon>Fungi</taxon>
        <taxon>Dikarya</taxon>
        <taxon>Basidiomycota</taxon>
        <taxon>Ustilaginomycotina</taxon>
        <taxon>Exobasidiomycetes</taxon>
        <taxon>Tilletiales</taxon>
        <taxon>Tilletiaceae</taxon>
        <taxon>Tilletia</taxon>
    </lineage>
</organism>
<dbReference type="EMBL" id="JAPDMZ010000110">
    <property type="protein sequence ID" value="KAK0549565.1"/>
    <property type="molecule type" value="Genomic_DNA"/>
</dbReference>
<reference evidence="3" key="1">
    <citation type="journal article" date="2023" name="PhytoFront">
        <title>Draft Genome Resources of Seven Strains of Tilletia horrida, Causal Agent of Kernel Smut of Rice.</title>
        <authorList>
            <person name="Khanal S."/>
            <person name="Antony Babu S."/>
            <person name="Zhou X.G."/>
        </authorList>
    </citation>
    <scope>NUCLEOTIDE SEQUENCE</scope>
    <source>
        <strain evidence="3">TX6</strain>
    </source>
</reference>
<protein>
    <submittedName>
        <fullName evidence="3">Uncharacterized protein</fullName>
    </submittedName>
</protein>
<keyword evidence="4" id="KW-1185">Reference proteome</keyword>
<keyword evidence="2" id="KW-0472">Membrane</keyword>
<evidence type="ECO:0000313" key="4">
    <source>
        <dbReference type="Proteomes" id="UP001176517"/>
    </source>
</evidence>
<dbReference type="Proteomes" id="UP001176517">
    <property type="component" value="Unassembled WGS sequence"/>
</dbReference>
<evidence type="ECO:0000313" key="3">
    <source>
        <dbReference type="EMBL" id="KAK0549565.1"/>
    </source>
</evidence>
<feature type="transmembrane region" description="Helical" evidence="2">
    <location>
        <begin position="65"/>
        <end position="87"/>
    </location>
</feature>
<feature type="region of interest" description="Disordered" evidence="1">
    <location>
        <begin position="1"/>
        <end position="23"/>
    </location>
</feature>
<dbReference type="AlphaFoldDB" id="A0AAN6GQG3"/>
<feature type="compositionally biased region" description="Polar residues" evidence="1">
    <location>
        <begin position="11"/>
        <end position="23"/>
    </location>
</feature>